<feature type="compositionally biased region" description="Polar residues" evidence="1">
    <location>
        <begin position="77"/>
        <end position="91"/>
    </location>
</feature>
<sequence>MPGHSEGVPICSPQAAPSASACDMGKMEEIMDQQRTFEVDTSNASVNQSPQSNQDIDCEFPSPTPRSENKEPAVDNSGLTPASPGNLTATYSPVYDTCKMEITNQQKNT</sequence>
<accession>A0A0A9G416</accession>
<feature type="compositionally biased region" description="Polar residues" evidence="1">
    <location>
        <begin position="33"/>
        <end position="55"/>
    </location>
</feature>
<evidence type="ECO:0000256" key="1">
    <source>
        <dbReference type="SAM" id="MobiDB-lite"/>
    </source>
</evidence>
<reference evidence="2" key="2">
    <citation type="journal article" date="2015" name="Data Brief">
        <title>Shoot transcriptome of the giant reed, Arundo donax.</title>
        <authorList>
            <person name="Barrero R.A."/>
            <person name="Guerrero F.D."/>
            <person name="Moolhuijzen P."/>
            <person name="Goolsby J.A."/>
            <person name="Tidwell J."/>
            <person name="Bellgard S.E."/>
            <person name="Bellgard M.I."/>
        </authorList>
    </citation>
    <scope>NUCLEOTIDE SEQUENCE</scope>
    <source>
        <tissue evidence="2">Shoot tissue taken approximately 20 cm above the soil surface</tissue>
    </source>
</reference>
<proteinExistence type="predicted"/>
<dbReference type="AlphaFoldDB" id="A0A0A9G416"/>
<organism evidence="2">
    <name type="scientific">Arundo donax</name>
    <name type="common">Giant reed</name>
    <name type="synonym">Donax arundinaceus</name>
    <dbReference type="NCBI Taxonomy" id="35708"/>
    <lineage>
        <taxon>Eukaryota</taxon>
        <taxon>Viridiplantae</taxon>
        <taxon>Streptophyta</taxon>
        <taxon>Embryophyta</taxon>
        <taxon>Tracheophyta</taxon>
        <taxon>Spermatophyta</taxon>
        <taxon>Magnoliopsida</taxon>
        <taxon>Liliopsida</taxon>
        <taxon>Poales</taxon>
        <taxon>Poaceae</taxon>
        <taxon>PACMAD clade</taxon>
        <taxon>Arundinoideae</taxon>
        <taxon>Arundineae</taxon>
        <taxon>Arundo</taxon>
    </lineage>
</organism>
<evidence type="ECO:0000313" key="2">
    <source>
        <dbReference type="EMBL" id="JAE18194.1"/>
    </source>
</evidence>
<name>A0A0A9G416_ARUDO</name>
<feature type="region of interest" description="Disordered" evidence="1">
    <location>
        <begin position="1"/>
        <end position="93"/>
    </location>
</feature>
<protein>
    <submittedName>
        <fullName evidence="2">Uncharacterized protein</fullName>
    </submittedName>
</protein>
<dbReference type="EMBL" id="GBRH01179702">
    <property type="protein sequence ID" value="JAE18194.1"/>
    <property type="molecule type" value="Transcribed_RNA"/>
</dbReference>
<reference evidence="2" key="1">
    <citation type="submission" date="2014-09" db="EMBL/GenBank/DDBJ databases">
        <authorList>
            <person name="Magalhaes I.L.F."/>
            <person name="Oliveira U."/>
            <person name="Santos F.R."/>
            <person name="Vidigal T.H.D.A."/>
            <person name="Brescovit A.D."/>
            <person name="Santos A.J."/>
        </authorList>
    </citation>
    <scope>NUCLEOTIDE SEQUENCE</scope>
    <source>
        <tissue evidence="2">Shoot tissue taken approximately 20 cm above the soil surface</tissue>
    </source>
</reference>
<feature type="compositionally biased region" description="Low complexity" evidence="1">
    <location>
        <begin position="12"/>
        <end position="21"/>
    </location>
</feature>